<evidence type="ECO:0000256" key="2">
    <source>
        <dbReference type="ARBA" id="ARBA00041374"/>
    </source>
</evidence>
<gene>
    <name evidence="4" type="ORF">IHE50_01020</name>
    <name evidence="5" type="ORF">IHE51_00035</name>
</gene>
<dbReference type="Proteomes" id="UP000718571">
    <property type="component" value="Unassembled WGS sequence"/>
</dbReference>
<proteinExistence type="inferred from homology"/>
<evidence type="ECO:0000259" key="3">
    <source>
        <dbReference type="Pfam" id="PF05175"/>
    </source>
</evidence>
<sequence length="199" mass="21978">METKEITKLLSSLAPLKAANFRLEQYQTDPKAATEFLNFIKATYDVSGKHVADFGCGNGILGIGLLLLGAKKVDFYDIDEKAVETCISNLKTVGLCSDSVFKKDVFDIKNVKYDLIVSNPPFGIQSNFDIDSFLKRVSALSDSSFIIAKDNQAISELARTYGFRFGKTIEIKVGNIAKFHSKISTEIRAQIVYKLGNNS</sequence>
<comment type="similarity">
    <text evidence="1">Belongs to the methyltransferase superfamily. PrmA family.</text>
</comment>
<dbReference type="AlphaFoldDB" id="A0A8T3UQ35"/>
<dbReference type="InterPro" id="IPR002052">
    <property type="entry name" value="DNA_methylase_N6_adenine_CS"/>
</dbReference>
<dbReference type="InterPro" id="IPR029063">
    <property type="entry name" value="SAM-dependent_MTases_sf"/>
</dbReference>
<dbReference type="PANTHER" id="PTHR23290">
    <property type="entry name" value="RRNA N6-ADENOSINE-METHYLTRANSFERASE METTL5"/>
    <property type="match status" value="1"/>
</dbReference>
<reference evidence="6 7" key="1">
    <citation type="submission" date="2020-09" db="EMBL/GenBank/DDBJ databases">
        <title>Genomic characterization of a novel Parvarchaeota family in acid mine drainage sediments.</title>
        <authorList>
            <person name="Luo Z.-H."/>
        </authorList>
    </citation>
    <scope>NUCLEOTIDE SEQUENCE [LARGE SCALE GENOMIC DNA]</scope>
    <source>
        <strain evidence="5">MAS1_bins.189</strain>
        <strain evidence="4">TL1-5_bins.178</strain>
    </source>
</reference>
<keyword evidence="4" id="KW-0808">Transferase</keyword>
<evidence type="ECO:0000313" key="4">
    <source>
        <dbReference type="EMBL" id="MBE5727982.1"/>
    </source>
</evidence>
<feature type="domain" description="Methyltransferase small" evidence="3">
    <location>
        <begin position="41"/>
        <end position="127"/>
    </location>
</feature>
<dbReference type="InterPro" id="IPR051720">
    <property type="entry name" value="rRNA_MeTrfase/Polyamine_Synth"/>
</dbReference>
<evidence type="ECO:0000313" key="5">
    <source>
        <dbReference type="EMBL" id="MBE5728242.1"/>
    </source>
</evidence>
<dbReference type="Proteomes" id="UP000763484">
    <property type="component" value="Unassembled WGS sequence"/>
</dbReference>
<dbReference type="PANTHER" id="PTHR23290:SF0">
    <property type="entry name" value="RRNA N6-ADENOSINE-METHYLTRANSFERASE METTL5"/>
    <property type="match status" value="1"/>
</dbReference>
<evidence type="ECO:0000313" key="7">
    <source>
        <dbReference type="Proteomes" id="UP000763484"/>
    </source>
</evidence>
<dbReference type="EMBL" id="JADFAR010000001">
    <property type="protein sequence ID" value="MBE5728242.1"/>
    <property type="molecule type" value="Genomic_DNA"/>
</dbReference>
<dbReference type="Pfam" id="PF05175">
    <property type="entry name" value="MTS"/>
    <property type="match status" value="1"/>
</dbReference>
<dbReference type="PROSITE" id="PS00092">
    <property type="entry name" value="N6_MTASE"/>
    <property type="match status" value="1"/>
</dbReference>
<evidence type="ECO:0000313" key="6">
    <source>
        <dbReference type="Proteomes" id="UP000718571"/>
    </source>
</evidence>
<comment type="caution">
    <text evidence="4">The sequence shown here is derived from an EMBL/GenBank/DDBJ whole genome shotgun (WGS) entry which is preliminary data.</text>
</comment>
<keyword evidence="4" id="KW-0489">Methyltransferase</keyword>
<dbReference type="GO" id="GO:0008757">
    <property type="term" value="F:S-adenosylmethionine-dependent methyltransferase activity"/>
    <property type="evidence" value="ECO:0007669"/>
    <property type="project" value="UniProtKB-ARBA"/>
</dbReference>
<protein>
    <recommendedName>
        <fullName evidence="2">Methyltransferase-like protein 5</fullName>
    </recommendedName>
</protein>
<evidence type="ECO:0000256" key="1">
    <source>
        <dbReference type="ARBA" id="ARBA00009741"/>
    </source>
</evidence>
<accession>A0A8T3UQ35</accession>
<dbReference type="SUPFAM" id="SSF53335">
    <property type="entry name" value="S-adenosyl-L-methionine-dependent methyltransferases"/>
    <property type="match status" value="1"/>
</dbReference>
<organism evidence="4 7">
    <name type="scientific">Candidatus Acidifodinimicrobium mancum</name>
    <dbReference type="NCBI Taxonomy" id="2898728"/>
    <lineage>
        <taxon>Archaea</taxon>
        <taxon>Candidatus Parvarchaeota</taxon>
        <taxon>Candidatus Acidifodinimicrobiaceae</taxon>
        <taxon>Candidatus Acidifodinimicrobium</taxon>
    </lineage>
</organism>
<dbReference type="EMBL" id="JADFAQ010000016">
    <property type="protein sequence ID" value="MBE5727982.1"/>
    <property type="molecule type" value="Genomic_DNA"/>
</dbReference>
<dbReference type="Gene3D" id="3.40.50.150">
    <property type="entry name" value="Vaccinia Virus protein VP39"/>
    <property type="match status" value="1"/>
</dbReference>
<dbReference type="GO" id="GO:0032259">
    <property type="term" value="P:methylation"/>
    <property type="evidence" value="ECO:0007669"/>
    <property type="project" value="UniProtKB-KW"/>
</dbReference>
<dbReference type="GO" id="GO:0003676">
    <property type="term" value="F:nucleic acid binding"/>
    <property type="evidence" value="ECO:0007669"/>
    <property type="project" value="InterPro"/>
</dbReference>
<name>A0A8T3UQ35_9ARCH</name>
<dbReference type="InterPro" id="IPR007848">
    <property type="entry name" value="Small_mtfrase_dom"/>
</dbReference>